<protein>
    <submittedName>
        <fullName evidence="9">Uncharacterized protein</fullName>
    </submittedName>
</protein>
<comment type="subcellular location">
    <subcellularLocation>
        <location evidence="1">Cell membrane</location>
        <topology evidence="1">Multi-pass membrane protein</topology>
    </subcellularLocation>
</comment>
<evidence type="ECO:0000313" key="9">
    <source>
        <dbReference type="EMBL" id="KKS25000.1"/>
    </source>
</evidence>
<feature type="transmembrane region" description="Helical" evidence="8">
    <location>
        <begin position="162"/>
        <end position="195"/>
    </location>
</feature>
<feature type="transmembrane region" description="Helical" evidence="8">
    <location>
        <begin position="312"/>
        <end position="334"/>
    </location>
</feature>
<sequence>MGNSYKFILFGLTIIFISLIFYGFPDSPAPWFDEGINLGIVKSWLKHGVYSLEIGPSEFIKERSLLITTNYPLLLWIALSFKFFGIGLWQAKIVMFGFLFIFACLFYLLAKKYYGANSALMTLALLITFLPLYGNGKSALGEIPGLTYFLGGLLFWESEKKWRIFTAGLLFGLAAATKPLYLLLIVSVAIGELWIFAGDRKSNYKRWVLLASGFAPPLILWLYTLLPGQLSFDYLIKTWQLYSNPYNIENTAFVNFLRFFKESTPVHFGLLFGAFLFSKIFVKHYSLKKFEVILLAFIVLNLLFYLKTAGWYRYFFPAHILLFMLFPQALAGIMEKFGVLNWIKTRGSIILIAILAVVQAIVLVVNIQTSLYLDRTPRQFAEAVNKIVPQGQGILVIDFPEIVFLLNRDDVWHYLRANPHITFGRDLFAANQYPAYVISDVLPPGNKYDIKIDGGKYVLYERKK</sequence>
<accession>A0A0G0XJA8</accession>
<dbReference type="GO" id="GO:0005886">
    <property type="term" value="C:plasma membrane"/>
    <property type="evidence" value="ECO:0007669"/>
    <property type="project" value="UniProtKB-SubCell"/>
</dbReference>
<dbReference type="EMBL" id="LCCD01000013">
    <property type="protein sequence ID" value="KKS25000.1"/>
    <property type="molecule type" value="Genomic_DNA"/>
</dbReference>
<keyword evidence="2" id="KW-1003">Cell membrane</keyword>
<evidence type="ECO:0000256" key="5">
    <source>
        <dbReference type="ARBA" id="ARBA00022692"/>
    </source>
</evidence>
<evidence type="ECO:0000256" key="7">
    <source>
        <dbReference type="ARBA" id="ARBA00023136"/>
    </source>
</evidence>
<feature type="transmembrane region" description="Helical" evidence="8">
    <location>
        <begin position="265"/>
        <end position="282"/>
    </location>
</feature>
<gene>
    <name evidence="9" type="ORF">UU83_C0013G0015</name>
</gene>
<feature type="transmembrane region" description="Helical" evidence="8">
    <location>
        <begin position="346"/>
        <end position="367"/>
    </location>
</feature>
<keyword evidence="5 8" id="KW-0812">Transmembrane</keyword>
<dbReference type="GO" id="GO:0009103">
    <property type="term" value="P:lipopolysaccharide biosynthetic process"/>
    <property type="evidence" value="ECO:0007669"/>
    <property type="project" value="UniProtKB-ARBA"/>
</dbReference>
<keyword evidence="3" id="KW-0328">Glycosyltransferase</keyword>
<evidence type="ECO:0000256" key="4">
    <source>
        <dbReference type="ARBA" id="ARBA00022679"/>
    </source>
</evidence>
<reference evidence="9 10" key="1">
    <citation type="journal article" date="2015" name="Nature">
        <title>rRNA introns, odd ribosomes, and small enigmatic genomes across a large radiation of phyla.</title>
        <authorList>
            <person name="Brown C.T."/>
            <person name="Hug L.A."/>
            <person name="Thomas B.C."/>
            <person name="Sharon I."/>
            <person name="Castelle C.J."/>
            <person name="Singh A."/>
            <person name="Wilkins M.J."/>
            <person name="Williams K.H."/>
            <person name="Banfield J.F."/>
        </authorList>
    </citation>
    <scope>NUCLEOTIDE SEQUENCE [LARGE SCALE GENOMIC DNA]</scope>
</reference>
<keyword evidence="4" id="KW-0808">Transferase</keyword>
<dbReference type="InterPro" id="IPR050297">
    <property type="entry name" value="LipidA_mod_glycosyltrf_83"/>
</dbReference>
<comment type="caution">
    <text evidence="9">The sequence shown here is derived from an EMBL/GenBank/DDBJ whole genome shotgun (WGS) entry which is preliminary data.</text>
</comment>
<feature type="transmembrane region" description="Helical" evidence="8">
    <location>
        <begin position="7"/>
        <end position="24"/>
    </location>
</feature>
<organism evidence="9 10">
    <name type="scientific">Candidatus Jorgensenbacteria bacterium GW2011_GWF2_41_8</name>
    <dbReference type="NCBI Taxonomy" id="1618667"/>
    <lineage>
        <taxon>Bacteria</taxon>
        <taxon>Candidatus Joergenseniibacteriota</taxon>
    </lineage>
</organism>
<feature type="transmembrane region" description="Helical" evidence="8">
    <location>
        <begin position="93"/>
        <end position="110"/>
    </location>
</feature>
<keyword evidence="7 8" id="KW-0472">Membrane</keyword>
<dbReference type="GO" id="GO:0016763">
    <property type="term" value="F:pentosyltransferase activity"/>
    <property type="evidence" value="ECO:0007669"/>
    <property type="project" value="TreeGrafter"/>
</dbReference>
<dbReference type="AlphaFoldDB" id="A0A0G0XJA8"/>
<dbReference type="PANTHER" id="PTHR33908">
    <property type="entry name" value="MANNOSYLTRANSFERASE YKCB-RELATED"/>
    <property type="match status" value="1"/>
</dbReference>
<name>A0A0G0XJA8_9BACT</name>
<evidence type="ECO:0000256" key="3">
    <source>
        <dbReference type="ARBA" id="ARBA00022676"/>
    </source>
</evidence>
<feature type="transmembrane region" description="Helical" evidence="8">
    <location>
        <begin position="116"/>
        <end position="133"/>
    </location>
</feature>
<evidence type="ECO:0000256" key="1">
    <source>
        <dbReference type="ARBA" id="ARBA00004651"/>
    </source>
</evidence>
<evidence type="ECO:0000256" key="2">
    <source>
        <dbReference type="ARBA" id="ARBA00022475"/>
    </source>
</evidence>
<evidence type="ECO:0000313" key="10">
    <source>
        <dbReference type="Proteomes" id="UP000033856"/>
    </source>
</evidence>
<dbReference type="PANTHER" id="PTHR33908:SF11">
    <property type="entry name" value="MEMBRANE PROTEIN"/>
    <property type="match status" value="1"/>
</dbReference>
<dbReference type="Proteomes" id="UP000033856">
    <property type="component" value="Unassembled WGS sequence"/>
</dbReference>
<feature type="transmembrane region" description="Helical" evidence="8">
    <location>
        <begin position="289"/>
        <end position="306"/>
    </location>
</feature>
<feature type="transmembrane region" description="Helical" evidence="8">
    <location>
        <begin position="207"/>
        <end position="226"/>
    </location>
</feature>
<proteinExistence type="predicted"/>
<keyword evidence="6 8" id="KW-1133">Transmembrane helix</keyword>
<evidence type="ECO:0000256" key="6">
    <source>
        <dbReference type="ARBA" id="ARBA00022989"/>
    </source>
</evidence>
<evidence type="ECO:0000256" key="8">
    <source>
        <dbReference type="SAM" id="Phobius"/>
    </source>
</evidence>